<protein>
    <submittedName>
        <fullName evidence="4">Uncharacterized protein</fullName>
    </submittedName>
</protein>
<feature type="region of interest" description="Disordered" evidence="2">
    <location>
        <begin position="251"/>
        <end position="271"/>
    </location>
</feature>
<evidence type="ECO:0000313" key="4">
    <source>
        <dbReference type="EnsemblMetazoa" id="SCAU000719-PA"/>
    </source>
</evidence>
<dbReference type="KEGG" id="scac:106084146"/>
<keyword evidence="3" id="KW-0732">Signal</keyword>
<dbReference type="Proteomes" id="UP000095300">
    <property type="component" value="Unassembled WGS sequence"/>
</dbReference>
<name>A0A1I8NNU6_STOCA</name>
<keyword evidence="1" id="KW-0175">Coiled coil</keyword>
<dbReference type="VEuPathDB" id="VectorBase:SCAU000719"/>
<keyword evidence="5" id="KW-1185">Reference proteome</keyword>
<dbReference type="EnsemblMetazoa" id="SCAU000719-RA">
    <property type="protein sequence ID" value="SCAU000719-PA"/>
    <property type="gene ID" value="SCAU000719"/>
</dbReference>
<evidence type="ECO:0000313" key="5">
    <source>
        <dbReference type="Proteomes" id="UP000095300"/>
    </source>
</evidence>
<feature type="region of interest" description="Disordered" evidence="2">
    <location>
        <begin position="620"/>
        <end position="669"/>
    </location>
</feature>
<proteinExistence type="predicted"/>
<evidence type="ECO:0000256" key="2">
    <source>
        <dbReference type="SAM" id="MobiDB-lite"/>
    </source>
</evidence>
<dbReference type="OrthoDB" id="8023715at2759"/>
<accession>A0A1I8NNU6</accession>
<feature type="compositionally biased region" description="Basic and acidic residues" evidence="2">
    <location>
        <begin position="645"/>
        <end position="669"/>
    </location>
</feature>
<gene>
    <name evidence="4" type="primary">106084146</name>
</gene>
<feature type="coiled-coil region" evidence="1">
    <location>
        <begin position="478"/>
        <end position="548"/>
    </location>
</feature>
<evidence type="ECO:0000256" key="3">
    <source>
        <dbReference type="SAM" id="SignalP"/>
    </source>
</evidence>
<organism evidence="4 5">
    <name type="scientific">Stomoxys calcitrans</name>
    <name type="common">Stable fly</name>
    <name type="synonym">Conops calcitrans</name>
    <dbReference type="NCBI Taxonomy" id="35570"/>
    <lineage>
        <taxon>Eukaryota</taxon>
        <taxon>Metazoa</taxon>
        <taxon>Ecdysozoa</taxon>
        <taxon>Arthropoda</taxon>
        <taxon>Hexapoda</taxon>
        <taxon>Insecta</taxon>
        <taxon>Pterygota</taxon>
        <taxon>Neoptera</taxon>
        <taxon>Endopterygota</taxon>
        <taxon>Diptera</taxon>
        <taxon>Brachycera</taxon>
        <taxon>Muscomorpha</taxon>
        <taxon>Muscoidea</taxon>
        <taxon>Muscidae</taxon>
        <taxon>Stomoxys</taxon>
    </lineage>
</organism>
<sequence>MKPLYLTFLFLTLLSFALGEPQVGKHSPYFYSHPLKSGKQTSFGRSPSNKQKTLVVQIRSDEPGQLIVKGRPNVAHTHAHQTHGHHGHALAHSHSHVHHHINAAASTSHHHRAHPRPIKLTGPTHYLKNPNLLRKPLKLKLTGSSKLKPVSVHKPASSYDVPFKYEKPAVYQSSDILHLPLETHSNFISDHFAPIHTIPAPNLSLQDNHLHADEVYLPPSPSASPKPQVYHQNKNNYKVIEDNTNDQTIVDPFSGSQKLYAPDPDPSLPAAQVRPAVEPFNTPSNGKPLPADIQSNHLPVAQPLVQIVGAQASKQIVPEIYPIQFTQPFIAANVAAVPAAPIPIYNPTYLVTQSNNLYTQHQQQLFKPAVAAAPGPIVEAGYINADLTQEVASNGQILQAAKDPHNNIHPVLDVAPHFAALIAAPALDEEHQSLETAPFHLPNVANPPSAITQTTEAGFVVSNYYGNEHQDSTQLLQAYAEEEEAEAQRLQYQELQQQQQIQNQQLQQQQQQLHQQQQIQQQQQLQHQQQLQQQQHLQQQQLQQHQQLQHPQFLHHAPSAQPLQQLDPAASAFEEHQRLVKQQLGADTPLRIFVPDDEEARLQKRSDDVTKGSLEYVDNVEEESIQDDMHEMSSSAETFMEDEMPEAHEKKDHQEDHQRQHSMRSNEEQ</sequence>
<reference evidence="4" key="1">
    <citation type="submission" date="2020-05" db="UniProtKB">
        <authorList>
            <consortium name="EnsemblMetazoa"/>
        </authorList>
    </citation>
    <scope>IDENTIFICATION</scope>
    <source>
        <strain evidence="4">USDA</strain>
    </source>
</reference>
<dbReference type="SUPFAM" id="SSF81995">
    <property type="entry name" value="beta-sandwich domain of Sec23/24"/>
    <property type="match status" value="1"/>
</dbReference>
<evidence type="ECO:0000256" key="1">
    <source>
        <dbReference type="SAM" id="Coils"/>
    </source>
</evidence>
<feature type="signal peptide" evidence="3">
    <location>
        <begin position="1"/>
        <end position="19"/>
    </location>
</feature>
<dbReference type="STRING" id="35570.A0A1I8NNU6"/>
<dbReference type="AlphaFoldDB" id="A0A1I8NNU6"/>
<feature type="chain" id="PRO_5009325387" evidence="3">
    <location>
        <begin position="20"/>
        <end position="669"/>
    </location>
</feature>